<dbReference type="HOGENOM" id="CLU_1259704_0_0_0"/>
<proteinExistence type="predicted"/>
<evidence type="ECO:0000313" key="2">
    <source>
        <dbReference type="Proteomes" id="UP000001520"/>
    </source>
</evidence>
<evidence type="ECO:0000313" key="1">
    <source>
        <dbReference type="EMBL" id="BAI81830.1"/>
    </source>
</evidence>
<name>D3PF38_DEFDS</name>
<geneLocation type="plasmid" evidence="1 2">
    <name>megaplasmid pDF308</name>
</geneLocation>
<dbReference type="KEGG" id="ddf:DEFDS_P210"/>
<dbReference type="EMBL" id="AP011530">
    <property type="protein sequence ID" value="BAI81830.1"/>
    <property type="molecule type" value="Genomic_DNA"/>
</dbReference>
<protein>
    <recommendedName>
        <fullName evidence="3">Initiator Rep protein domain-containing protein</fullName>
    </recommendedName>
</protein>
<evidence type="ECO:0008006" key="3">
    <source>
        <dbReference type="Google" id="ProtNLM"/>
    </source>
</evidence>
<accession>D3PF38</accession>
<dbReference type="Pfam" id="PF21205">
    <property type="entry name" value="Rep3_C"/>
    <property type="match status" value="1"/>
</dbReference>
<dbReference type="InterPro" id="IPR036390">
    <property type="entry name" value="WH_DNA-bd_sf"/>
</dbReference>
<dbReference type="AlphaFoldDB" id="D3PF38"/>
<dbReference type="SUPFAM" id="SSF46785">
    <property type="entry name" value="Winged helix' DNA-binding domain"/>
    <property type="match status" value="1"/>
</dbReference>
<reference evidence="1 2" key="1">
    <citation type="journal article" date="2010" name="DNA Res.">
        <title>Bacterial lifestyle in a deep-sea hydrothermal vent chimney revealed by the genome sequence of the thermophilic bacterium Deferribacter desulfuricans SSM1.</title>
        <authorList>
            <person name="Takaki Y."/>
            <person name="Shimamura S."/>
            <person name="Nakagawa S."/>
            <person name="Fukuhara Y."/>
            <person name="Horikawa H."/>
            <person name="Ankai A."/>
            <person name="Harada T."/>
            <person name="Hosoyama A."/>
            <person name="Oguchi A."/>
            <person name="Fukui S."/>
            <person name="Fujita N."/>
            <person name="Takami H."/>
            <person name="Takai K."/>
        </authorList>
    </citation>
    <scope>NUCLEOTIDE SEQUENCE [LARGE SCALE GENOMIC DNA]</scope>
    <source>
        <strain evidence="2">DSM 14783 / JCM 11476 / NBRC 101012 / SSM1</strain>
        <plasmid evidence="2">Plasmid megaplasmid pDF308</plasmid>
    </source>
</reference>
<sequence>MKVSTLFIYNLGFKSGDNREVFVKSINAYKLLLCLIDNYFNSIDNSDKLPKTTLLNRYKFKKESLRYLKNYQRPLEHIRLDYKDNSKKIFYGIFIRKDYILYYVNKKIHEIVTKYNYNIEIPVLVLNSFKSFYSFRFYLLTKVIFKNRAVIKYKLSTLRKLLTLDNSVFLNNRNFCRFIIEKSINEINQTDLLSHKINYKYERNKYRKVEYIILYKSKK</sequence>
<dbReference type="InterPro" id="IPR036388">
    <property type="entry name" value="WH-like_DNA-bd_sf"/>
</dbReference>
<gene>
    <name evidence="1" type="ordered locus">DEFDS_P210</name>
</gene>
<keyword evidence="2" id="KW-1185">Reference proteome</keyword>
<dbReference type="Proteomes" id="UP000001520">
    <property type="component" value="Plasmid megaplasmid pDF308"/>
</dbReference>
<dbReference type="Gene3D" id="1.10.10.10">
    <property type="entry name" value="Winged helix-like DNA-binding domain superfamily/Winged helix DNA-binding domain"/>
    <property type="match status" value="1"/>
</dbReference>
<keyword evidence="1" id="KW-0614">Plasmid</keyword>
<organism evidence="1 2">
    <name type="scientific">Deferribacter desulfuricans (strain DSM 14783 / JCM 11476 / NBRC 101012 / SSM1)</name>
    <dbReference type="NCBI Taxonomy" id="639282"/>
    <lineage>
        <taxon>Bacteria</taxon>
        <taxon>Pseudomonadati</taxon>
        <taxon>Deferribacterota</taxon>
        <taxon>Deferribacteres</taxon>
        <taxon>Deferribacterales</taxon>
        <taxon>Deferribacteraceae</taxon>
        <taxon>Deferribacter</taxon>
    </lineage>
</organism>